<accession>A0AAV3YZG1</accession>
<dbReference type="EMBL" id="BLXT01001714">
    <property type="protein sequence ID" value="GFN87528.1"/>
    <property type="molecule type" value="Genomic_DNA"/>
</dbReference>
<proteinExistence type="predicted"/>
<dbReference type="PANTHER" id="PTHR23080">
    <property type="entry name" value="THAP DOMAIN PROTEIN"/>
    <property type="match status" value="1"/>
</dbReference>
<evidence type="ECO:0000256" key="2">
    <source>
        <dbReference type="ARBA" id="ARBA00022723"/>
    </source>
</evidence>
<reference evidence="5 6" key="1">
    <citation type="journal article" date="2021" name="Elife">
        <title>Chloroplast acquisition without the gene transfer in kleptoplastic sea slugs, Plakobranchus ocellatus.</title>
        <authorList>
            <person name="Maeda T."/>
            <person name="Takahashi S."/>
            <person name="Yoshida T."/>
            <person name="Shimamura S."/>
            <person name="Takaki Y."/>
            <person name="Nagai Y."/>
            <person name="Toyoda A."/>
            <person name="Suzuki Y."/>
            <person name="Arimoto A."/>
            <person name="Ishii H."/>
            <person name="Satoh N."/>
            <person name="Nishiyama T."/>
            <person name="Hasebe M."/>
            <person name="Maruyama T."/>
            <person name="Minagawa J."/>
            <person name="Obokata J."/>
            <person name="Shigenobu S."/>
        </authorList>
    </citation>
    <scope>NUCLEOTIDE SEQUENCE [LARGE SCALE GENOMIC DNA]</scope>
</reference>
<evidence type="ECO:0000259" key="4">
    <source>
        <dbReference type="Pfam" id="PF13359"/>
    </source>
</evidence>
<dbReference type="GO" id="GO:0046872">
    <property type="term" value="F:metal ion binding"/>
    <property type="evidence" value="ECO:0007669"/>
    <property type="project" value="UniProtKB-KW"/>
</dbReference>
<comment type="cofactor">
    <cofactor evidence="1">
        <name>a divalent metal cation</name>
        <dbReference type="ChEBI" id="CHEBI:60240"/>
    </cofactor>
</comment>
<dbReference type="InterPro" id="IPR027806">
    <property type="entry name" value="HARBI1_dom"/>
</dbReference>
<dbReference type="PANTHER" id="PTHR23080:SF141">
    <property type="entry name" value="TRANSPOSASE HELIX-TURN-HELIX DOMAIN-CONTAINING PROTEIN"/>
    <property type="match status" value="1"/>
</dbReference>
<name>A0AAV3YZG1_9GAST</name>
<organism evidence="5 6">
    <name type="scientific">Plakobranchus ocellatus</name>
    <dbReference type="NCBI Taxonomy" id="259542"/>
    <lineage>
        <taxon>Eukaryota</taxon>
        <taxon>Metazoa</taxon>
        <taxon>Spiralia</taxon>
        <taxon>Lophotrochozoa</taxon>
        <taxon>Mollusca</taxon>
        <taxon>Gastropoda</taxon>
        <taxon>Heterobranchia</taxon>
        <taxon>Euthyneura</taxon>
        <taxon>Panpulmonata</taxon>
        <taxon>Sacoglossa</taxon>
        <taxon>Placobranchoidea</taxon>
        <taxon>Plakobranchidae</taxon>
        <taxon>Plakobranchus</taxon>
    </lineage>
</organism>
<feature type="region of interest" description="Disordered" evidence="3">
    <location>
        <begin position="97"/>
        <end position="120"/>
    </location>
</feature>
<feature type="compositionally biased region" description="Polar residues" evidence="3">
    <location>
        <begin position="98"/>
        <end position="114"/>
    </location>
</feature>
<evidence type="ECO:0000313" key="6">
    <source>
        <dbReference type="Proteomes" id="UP000735302"/>
    </source>
</evidence>
<dbReference type="Pfam" id="PF13359">
    <property type="entry name" value="DDE_Tnp_4"/>
    <property type="match status" value="1"/>
</dbReference>
<comment type="caution">
    <text evidence="5">The sequence shown here is derived from an EMBL/GenBank/DDBJ whole genome shotgun (WGS) entry which is preliminary data.</text>
</comment>
<evidence type="ECO:0000256" key="3">
    <source>
        <dbReference type="SAM" id="MobiDB-lite"/>
    </source>
</evidence>
<feature type="domain" description="DDE Tnp4" evidence="4">
    <location>
        <begin position="160"/>
        <end position="243"/>
    </location>
</feature>
<protein>
    <submittedName>
        <fullName evidence="5">THAP domain-containing protein 2</fullName>
    </submittedName>
</protein>
<evidence type="ECO:0000256" key="1">
    <source>
        <dbReference type="ARBA" id="ARBA00001968"/>
    </source>
</evidence>
<sequence>MLTCSANEEVVEEDVVRGLVEDEELNPSELPSNHDARRFDVKCVIFNSSASIFSRLFFPHKFSAFSTYYTRRGQWSAAHQVSCVNLPTNDVETPCKTADSTFSSRQTSSATPTNKGHHFHAPVEEDDFQSQPFTAQRQVKSDAVPSIFSFTLEEKKRVIIDATEFYLQKPGNPTQQQASFSNYKNNNTLKALIGIAPSGAISFISDLWLGGISDQYLTRRSGLLEKLEAGDTVLADRGFTSLQEECEKKGI</sequence>
<dbReference type="Proteomes" id="UP000735302">
    <property type="component" value="Unassembled WGS sequence"/>
</dbReference>
<gene>
    <name evidence="5" type="ORF">PoB_001403400</name>
</gene>
<dbReference type="AlphaFoldDB" id="A0AAV3YZG1"/>
<keyword evidence="6" id="KW-1185">Reference proteome</keyword>
<evidence type="ECO:0000313" key="5">
    <source>
        <dbReference type="EMBL" id="GFN87528.1"/>
    </source>
</evidence>
<keyword evidence="2" id="KW-0479">Metal-binding</keyword>